<accession>A0A8S3ZHW5</accession>
<organism evidence="1 2">
    <name type="scientific">Candidula unifasciata</name>
    <dbReference type="NCBI Taxonomy" id="100452"/>
    <lineage>
        <taxon>Eukaryota</taxon>
        <taxon>Metazoa</taxon>
        <taxon>Spiralia</taxon>
        <taxon>Lophotrochozoa</taxon>
        <taxon>Mollusca</taxon>
        <taxon>Gastropoda</taxon>
        <taxon>Heterobranchia</taxon>
        <taxon>Euthyneura</taxon>
        <taxon>Panpulmonata</taxon>
        <taxon>Eupulmonata</taxon>
        <taxon>Stylommatophora</taxon>
        <taxon>Helicina</taxon>
        <taxon>Helicoidea</taxon>
        <taxon>Geomitridae</taxon>
        <taxon>Candidula</taxon>
    </lineage>
</organism>
<proteinExistence type="predicted"/>
<evidence type="ECO:0000313" key="2">
    <source>
        <dbReference type="Proteomes" id="UP000678393"/>
    </source>
</evidence>
<dbReference type="AlphaFoldDB" id="A0A8S3ZHW5"/>
<sequence>INIISSNIISSSIIIVNSSIMTNITNIIKGSFMLSILYSQNTLTCGVHYNCCSPYWKMCIKDSDCCDHEHVCRAAEDFLYDRCLYPSSGGLTHEHCNILSTTSIICTVLLIWLGRFAGEG</sequence>
<reference evidence="1" key="1">
    <citation type="submission" date="2021-04" db="EMBL/GenBank/DDBJ databases">
        <authorList>
            <consortium name="Molecular Ecology Group"/>
        </authorList>
    </citation>
    <scope>NUCLEOTIDE SEQUENCE</scope>
</reference>
<protein>
    <submittedName>
        <fullName evidence="1">Uncharacterized protein</fullName>
    </submittedName>
</protein>
<feature type="non-terminal residue" evidence="1">
    <location>
        <position position="1"/>
    </location>
</feature>
<comment type="caution">
    <text evidence="1">The sequence shown here is derived from an EMBL/GenBank/DDBJ whole genome shotgun (WGS) entry which is preliminary data.</text>
</comment>
<evidence type="ECO:0000313" key="1">
    <source>
        <dbReference type="EMBL" id="CAG5127768.1"/>
    </source>
</evidence>
<name>A0A8S3ZHW5_9EUPU</name>
<dbReference type="EMBL" id="CAJHNH020002784">
    <property type="protein sequence ID" value="CAG5127768.1"/>
    <property type="molecule type" value="Genomic_DNA"/>
</dbReference>
<gene>
    <name evidence="1" type="ORF">CUNI_LOCUS13326</name>
</gene>
<keyword evidence="2" id="KW-1185">Reference proteome</keyword>
<dbReference type="Proteomes" id="UP000678393">
    <property type="component" value="Unassembled WGS sequence"/>
</dbReference>